<protein>
    <submittedName>
        <fullName evidence="1">Dihydroorotase</fullName>
    </submittedName>
</protein>
<proteinExistence type="predicted"/>
<keyword evidence="2" id="KW-1185">Reference proteome</keyword>
<dbReference type="UniPathway" id="UPA00070">
    <property type="reaction ID" value="UER00117"/>
</dbReference>
<dbReference type="Proteomes" id="UP000253426">
    <property type="component" value="Unassembled WGS sequence"/>
</dbReference>
<evidence type="ECO:0000313" key="1">
    <source>
        <dbReference type="EMBL" id="RBP42672.1"/>
    </source>
</evidence>
<gene>
    <name evidence="1" type="ORF">DES53_106381</name>
</gene>
<dbReference type="Gene3D" id="3.20.20.140">
    <property type="entry name" value="Metal-dependent hydrolases"/>
    <property type="match status" value="1"/>
</dbReference>
<dbReference type="PIRSF" id="PIRSF001237">
    <property type="entry name" value="DHOdimr"/>
    <property type="match status" value="1"/>
</dbReference>
<dbReference type="InterPro" id="IPR032466">
    <property type="entry name" value="Metal_Hydrolase"/>
</dbReference>
<dbReference type="GO" id="GO:0044205">
    <property type="term" value="P:'de novo' UMP biosynthetic process"/>
    <property type="evidence" value="ECO:0007669"/>
    <property type="project" value="UniProtKB-UniPathway"/>
</dbReference>
<dbReference type="GO" id="GO:0006207">
    <property type="term" value="P:'de novo' pyrimidine nucleobase biosynthetic process"/>
    <property type="evidence" value="ECO:0007669"/>
    <property type="project" value="TreeGrafter"/>
</dbReference>
<comment type="caution">
    <text evidence="1">The sequence shown here is derived from an EMBL/GenBank/DDBJ whole genome shotgun (WGS) entry which is preliminary data.</text>
</comment>
<dbReference type="PANTHER" id="PTHR43137">
    <property type="entry name" value="DIHYDROOROTASE"/>
    <property type="match status" value="1"/>
</dbReference>
<dbReference type="PANTHER" id="PTHR43137:SF1">
    <property type="entry name" value="DIHYDROOROTASE"/>
    <property type="match status" value="1"/>
</dbReference>
<dbReference type="GO" id="GO:0004151">
    <property type="term" value="F:dihydroorotase activity"/>
    <property type="evidence" value="ECO:0007669"/>
    <property type="project" value="InterPro"/>
</dbReference>
<dbReference type="AlphaFoldDB" id="A0A366HJ33"/>
<dbReference type="OrthoDB" id="9808095at2"/>
<dbReference type="InterPro" id="IPR004721">
    <property type="entry name" value="DHOdimr"/>
</dbReference>
<dbReference type="RefSeq" id="WP_113959789.1">
    <property type="nucleotide sequence ID" value="NZ_QNRR01000006.1"/>
</dbReference>
<dbReference type="GO" id="GO:0005737">
    <property type="term" value="C:cytoplasm"/>
    <property type="evidence" value="ECO:0007669"/>
    <property type="project" value="TreeGrafter"/>
</dbReference>
<sequence length="364" mass="39182">MRLTLPKWFDLHTHFRQGPAVAAYVKAHKDMGCAGALAMPNTQPPVSRVSGAAQGDGWSIDSYTTDLRAAGADAFEQLIVPLYLTRQTTAEMIREGAASGALRACKYYPPHGTTNAEHGMPMDELIGSDVFKAMEDAGVVLCIHGEQHALSGPEYIDAQQNAETRFYSERMPRLVEAHPRLRIVCEHITTRTAAEFVASAPAHVGATITPQHLLYTLGHLIQGLKYHLYCLPVVKFQDDRAALRKAVTTAGQAKYFAGTDSAPHTTKATACGCAAGCFTGGCAPQLYAMAFEEAGVDLGATEGQALFERFLCLNGPAFYGFPASTQQFQMEKASSKVEMLETAAGPVTPLPVGMGIELTWRIVA</sequence>
<organism evidence="1 2">
    <name type="scientific">Roseimicrobium gellanilyticum</name>
    <dbReference type="NCBI Taxonomy" id="748857"/>
    <lineage>
        <taxon>Bacteria</taxon>
        <taxon>Pseudomonadati</taxon>
        <taxon>Verrucomicrobiota</taxon>
        <taxon>Verrucomicrobiia</taxon>
        <taxon>Verrucomicrobiales</taxon>
        <taxon>Verrucomicrobiaceae</taxon>
        <taxon>Roseimicrobium</taxon>
    </lineage>
</organism>
<reference evidence="1 2" key="1">
    <citation type="submission" date="2018-06" db="EMBL/GenBank/DDBJ databases">
        <title>Genomic Encyclopedia of Type Strains, Phase IV (KMG-IV): sequencing the most valuable type-strain genomes for metagenomic binning, comparative biology and taxonomic classification.</title>
        <authorList>
            <person name="Goeker M."/>
        </authorList>
    </citation>
    <scope>NUCLEOTIDE SEQUENCE [LARGE SCALE GENOMIC DNA]</scope>
    <source>
        <strain evidence="1 2">DSM 25532</strain>
    </source>
</reference>
<evidence type="ECO:0000313" key="2">
    <source>
        <dbReference type="Proteomes" id="UP000253426"/>
    </source>
</evidence>
<dbReference type="SUPFAM" id="SSF51556">
    <property type="entry name" value="Metallo-dependent hydrolases"/>
    <property type="match status" value="1"/>
</dbReference>
<dbReference type="EMBL" id="QNRR01000006">
    <property type="protein sequence ID" value="RBP42672.1"/>
    <property type="molecule type" value="Genomic_DNA"/>
</dbReference>
<name>A0A366HJ33_9BACT</name>
<accession>A0A366HJ33</accession>